<gene>
    <name evidence="2" type="ORF">KCG34_07365</name>
</gene>
<proteinExistence type="predicted"/>
<evidence type="ECO:0000313" key="3">
    <source>
        <dbReference type="Proteomes" id="UP000676409"/>
    </source>
</evidence>
<protein>
    <submittedName>
        <fullName evidence="2">Carboxypeptidase regulatory-like domain-containing protein</fullName>
    </submittedName>
</protein>
<organism evidence="2 3">
    <name type="scientific">Phenylobacterium montanum</name>
    <dbReference type="NCBI Taxonomy" id="2823693"/>
    <lineage>
        <taxon>Bacteria</taxon>
        <taxon>Pseudomonadati</taxon>
        <taxon>Pseudomonadota</taxon>
        <taxon>Alphaproteobacteria</taxon>
        <taxon>Caulobacterales</taxon>
        <taxon>Caulobacteraceae</taxon>
        <taxon>Phenylobacterium</taxon>
    </lineage>
</organism>
<dbReference type="KEGG" id="caul:KCG34_07365"/>
<evidence type="ECO:0000256" key="1">
    <source>
        <dbReference type="SAM" id="SignalP"/>
    </source>
</evidence>
<dbReference type="SUPFAM" id="SSF101898">
    <property type="entry name" value="NHL repeat"/>
    <property type="match status" value="1"/>
</dbReference>
<dbReference type="AlphaFoldDB" id="A0A975G379"/>
<keyword evidence="2" id="KW-0645">Protease</keyword>
<dbReference type="InterPro" id="IPR013784">
    <property type="entry name" value="Carb-bd-like_fold"/>
</dbReference>
<keyword evidence="3" id="KW-1185">Reference proteome</keyword>
<keyword evidence="2" id="KW-0121">Carboxypeptidase</keyword>
<keyword evidence="2" id="KW-0378">Hydrolase</keyword>
<accession>A0A975G379</accession>
<keyword evidence="1" id="KW-0732">Signal</keyword>
<sequence length="603" mass="66681">MTRHLRAGRIAASVAALAMAAQANAASFSGKIATPDGKPAYGAMVTVFNAAADRKETVYTGPDGGYAIRTDFDGDLKLRARLAGFDDAEAAKTAGKNDSTRVDLALKRFASDDDASMALSASAFNARLPWKDVKRDRPAFISQCNYCHQLGNLTTRVPRSHQEWMVELDKMEGLLAMPSTWQKKTFAEVLTQGFDGKPIKAIQDYGAGPELARAKVREWLVGDGYTFIHDADVARDQKLYGTDEGHDLLWVLDRATGKVDKYPLPDIDLPRGGKFSGMKLPIGVFSGKHGPHSMAQTSDGRIWITNALSSTLMSFDPATKAFKSYPVGHDALYPHTVRVDKNDIVWFTIVASNQLGRFDPKTDQMTVLRLPVSDPIQWISEQLFPTLMRIGSWFPNQAAQLNLSTHRFFGYSVLPFPYGIDIDPADGSVWYAKLYASKIGRIDPKTLKVTEWDTPMKGPRRPRFDPQGVLWIPSFDEGGLMRFDPKTQAFRSFKIPPIGEGEYETPYALNVDRRTGDIWMAANNSDRILRFTPSTQTFLSYPSPTRVTVLRDFSFAEDGEVCASSSNLPSYAIEDHRAAFVCVDPTGGEKDRQALAGAPYSKG</sequence>
<dbReference type="SUPFAM" id="SSF49452">
    <property type="entry name" value="Starch-binding domain-like"/>
    <property type="match status" value="1"/>
</dbReference>
<dbReference type="GO" id="GO:0030246">
    <property type="term" value="F:carbohydrate binding"/>
    <property type="evidence" value="ECO:0007669"/>
    <property type="project" value="InterPro"/>
</dbReference>
<feature type="chain" id="PRO_5036741494" evidence="1">
    <location>
        <begin position="26"/>
        <end position="603"/>
    </location>
</feature>
<dbReference type="RefSeq" id="WP_211939734.1">
    <property type="nucleotide sequence ID" value="NZ_CP073078.1"/>
</dbReference>
<dbReference type="Proteomes" id="UP000676409">
    <property type="component" value="Chromosome"/>
</dbReference>
<dbReference type="Gene3D" id="2.60.40.1120">
    <property type="entry name" value="Carboxypeptidase-like, regulatory domain"/>
    <property type="match status" value="1"/>
</dbReference>
<dbReference type="GO" id="GO:0004180">
    <property type="term" value="F:carboxypeptidase activity"/>
    <property type="evidence" value="ECO:0007669"/>
    <property type="project" value="UniProtKB-KW"/>
</dbReference>
<dbReference type="InterPro" id="IPR015943">
    <property type="entry name" value="WD40/YVTN_repeat-like_dom_sf"/>
</dbReference>
<name>A0A975G379_9CAUL</name>
<feature type="signal peptide" evidence="1">
    <location>
        <begin position="1"/>
        <end position="25"/>
    </location>
</feature>
<dbReference type="InterPro" id="IPR051344">
    <property type="entry name" value="Vgb"/>
</dbReference>
<dbReference type="EMBL" id="CP073078">
    <property type="protein sequence ID" value="QUD89682.1"/>
    <property type="molecule type" value="Genomic_DNA"/>
</dbReference>
<evidence type="ECO:0000313" key="2">
    <source>
        <dbReference type="EMBL" id="QUD89682.1"/>
    </source>
</evidence>
<dbReference type="Pfam" id="PF13620">
    <property type="entry name" value="CarboxypepD_reg"/>
    <property type="match status" value="1"/>
</dbReference>
<dbReference type="PANTHER" id="PTHR40274">
    <property type="entry name" value="VIRGINIAMYCIN B LYASE"/>
    <property type="match status" value="1"/>
</dbReference>
<dbReference type="Gene3D" id="2.130.10.10">
    <property type="entry name" value="YVTN repeat-like/Quinoprotein amine dehydrogenase"/>
    <property type="match status" value="2"/>
</dbReference>
<reference evidence="2" key="1">
    <citation type="submission" date="2021-04" db="EMBL/GenBank/DDBJ databases">
        <title>The complete genome sequence of Caulobacter sp. S6.</title>
        <authorList>
            <person name="Tang Y."/>
            <person name="Ouyang W."/>
            <person name="Liu Q."/>
            <person name="Huang B."/>
            <person name="Guo Z."/>
            <person name="Lei P."/>
        </authorList>
    </citation>
    <scope>NUCLEOTIDE SEQUENCE</scope>
    <source>
        <strain evidence="2">S6</strain>
    </source>
</reference>
<dbReference type="PANTHER" id="PTHR40274:SF3">
    <property type="entry name" value="VIRGINIAMYCIN B LYASE"/>
    <property type="match status" value="1"/>
</dbReference>